<dbReference type="OrthoDB" id="1441538at2"/>
<evidence type="ECO:0000313" key="2">
    <source>
        <dbReference type="Proteomes" id="UP000321479"/>
    </source>
</evidence>
<sequence length="169" mass="18957">MNKPIDLILSFLGEIGIGYHFESIDGNTFLPGLRLMDGTLIIDREKLLYPGDILHEAGHLACMPEDIRRVMNDNLDGDQVHQGGEMMAIAWSYAACLHLGIDPKVVFHEHGYKGGGDNIVDNFNRGQYFGVPLLEWCGMSYGPATAKKLNKQPFPQMISWLCEKNMFNN</sequence>
<keyword evidence="2" id="KW-1185">Reference proteome</keyword>
<dbReference type="EMBL" id="CP042436">
    <property type="protein sequence ID" value="QEC62003.1"/>
    <property type="molecule type" value="Genomic_DNA"/>
</dbReference>
<dbReference type="AlphaFoldDB" id="A0A5B8USS7"/>
<reference evidence="1 2" key="1">
    <citation type="journal article" date="2017" name="Curr. Microbiol.">
        <title>Mucilaginibacter ginsenosidivorans sp. nov., Isolated from Soil of Ginseng Field.</title>
        <authorList>
            <person name="Kim M.M."/>
            <person name="Siddiqi M.Z."/>
            <person name="Im W.T."/>
        </authorList>
    </citation>
    <scope>NUCLEOTIDE SEQUENCE [LARGE SCALE GENOMIC DNA]</scope>
    <source>
        <strain evidence="1 2">Gsoil 3017</strain>
    </source>
</reference>
<gene>
    <name evidence="1" type="ORF">FRZ54_05170</name>
</gene>
<dbReference type="KEGG" id="mgin:FRZ54_05170"/>
<name>A0A5B8USS7_9SPHI</name>
<dbReference type="RefSeq" id="WP_147030580.1">
    <property type="nucleotide sequence ID" value="NZ_CP042436.1"/>
</dbReference>
<proteinExistence type="predicted"/>
<dbReference type="Proteomes" id="UP000321479">
    <property type="component" value="Chromosome"/>
</dbReference>
<evidence type="ECO:0000313" key="1">
    <source>
        <dbReference type="EMBL" id="QEC62003.1"/>
    </source>
</evidence>
<accession>A0A5B8USS7</accession>
<organism evidence="1 2">
    <name type="scientific">Mucilaginibacter ginsenosidivorans</name>
    <dbReference type="NCBI Taxonomy" id="398053"/>
    <lineage>
        <taxon>Bacteria</taxon>
        <taxon>Pseudomonadati</taxon>
        <taxon>Bacteroidota</taxon>
        <taxon>Sphingobacteriia</taxon>
        <taxon>Sphingobacteriales</taxon>
        <taxon>Sphingobacteriaceae</taxon>
        <taxon>Mucilaginibacter</taxon>
    </lineage>
</organism>
<protein>
    <submittedName>
        <fullName evidence="1">Uncharacterized protein</fullName>
    </submittedName>
</protein>